<dbReference type="InterPro" id="IPR017981">
    <property type="entry name" value="GPCR_2-like_7TM"/>
</dbReference>
<dbReference type="CDD" id="cd15040">
    <property type="entry name" value="7tmB2_Adhesion"/>
    <property type="match status" value="1"/>
</dbReference>
<feature type="transmembrane region" description="Helical" evidence="6">
    <location>
        <begin position="819"/>
        <end position="841"/>
    </location>
</feature>
<dbReference type="PROSITE" id="PS50221">
    <property type="entry name" value="GAIN_B"/>
    <property type="match status" value="1"/>
</dbReference>
<feature type="transmembrane region" description="Helical" evidence="6">
    <location>
        <begin position="938"/>
        <end position="960"/>
    </location>
</feature>
<protein>
    <submittedName>
        <fullName evidence="10">G-protein coupled receptor 126</fullName>
    </submittedName>
</protein>
<keyword evidence="4 6" id="KW-0472">Membrane</keyword>
<proteinExistence type="predicted"/>
<dbReference type="GeneID" id="108560933"/>
<dbReference type="PROSITE" id="PS50261">
    <property type="entry name" value="G_PROTEIN_RECEP_F2_4"/>
    <property type="match status" value="1"/>
</dbReference>
<organism evidence="9 10">
    <name type="scientific">Nicrophorus vespilloides</name>
    <name type="common">Boreal carrion beetle</name>
    <dbReference type="NCBI Taxonomy" id="110193"/>
    <lineage>
        <taxon>Eukaryota</taxon>
        <taxon>Metazoa</taxon>
        <taxon>Ecdysozoa</taxon>
        <taxon>Arthropoda</taxon>
        <taxon>Hexapoda</taxon>
        <taxon>Insecta</taxon>
        <taxon>Pterygota</taxon>
        <taxon>Neoptera</taxon>
        <taxon>Endopterygota</taxon>
        <taxon>Coleoptera</taxon>
        <taxon>Polyphaga</taxon>
        <taxon>Staphyliniformia</taxon>
        <taxon>Silphidae</taxon>
        <taxon>Nicrophorinae</taxon>
        <taxon>Nicrophorus</taxon>
    </lineage>
</organism>
<gene>
    <name evidence="10" type="primary">LOC108560933</name>
</gene>
<dbReference type="PANTHER" id="PTHR47767">
    <property type="entry name" value="ADHESION G PROTEIN-COUPLED RECEPTOR G7"/>
    <property type="match status" value="1"/>
</dbReference>
<feature type="transmembrane region" description="Helical" evidence="6">
    <location>
        <begin position="749"/>
        <end position="767"/>
    </location>
</feature>
<evidence type="ECO:0000259" key="7">
    <source>
        <dbReference type="PROSITE" id="PS50221"/>
    </source>
</evidence>
<evidence type="ECO:0000256" key="5">
    <source>
        <dbReference type="ARBA" id="ARBA00023157"/>
    </source>
</evidence>
<keyword evidence="10" id="KW-0675">Receptor</keyword>
<evidence type="ECO:0000256" key="6">
    <source>
        <dbReference type="SAM" id="Phobius"/>
    </source>
</evidence>
<evidence type="ECO:0000256" key="3">
    <source>
        <dbReference type="ARBA" id="ARBA00022989"/>
    </source>
</evidence>
<keyword evidence="2 6" id="KW-0812">Transmembrane</keyword>
<dbReference type="InterPro" id="IPR053066">
    <property type="entry name" value="ADGR_G7"/>
</dbReference>
<keyword evidence="5" id="KW-1015">Disulfide bond</keyword>
<feature type="domain" description="G-protein coupled receptors family 2 profile 2" evidence="8">
    <location>
        <begin position="713"/>
        <end position="961"/>
    </location>
</feature>
<feature type="transmembrane region" description="Helical" evidence="6">
    <location>
        <begin position="904"/>
        <end position="926"/>
    </location>
</feature>
<comment type="subcellular location">
    <subcellularLocation>
        <location evidence="1">Membrane</location>
        <topology evidence="1">Multi-pass membrane protein</topology>
    </subcellularLocation>
</comment>
<feature type="transmembrane region" description="Helical" evidence="6">
    <location>
        <begin position="715"/>
        <end position="737"/>
    </location>
</feature>
<evidence type="ECO:0000313" key="9">
    <source>
        <dbReference type="Proteomes" id="UP000695000"/>
    </source>
</evidence>
<evidence type="ECO:0000313" key="10">
    <source>
        <dbReference type="RefSeq" id="XP_017774147.1"/>
    </source>
</evidence>
<dbReference type="InterPro" id="IPR000203">
    <property type="entry name" value="GPS"/>
</dbReference>
<dbReference type="Pfam" id="PF00002">
    <property type="entry name" value="7tm_2"/>
    <property type="match status" value="1"/>
</dbReference>
<feature type="transmembrane region" description="Helical" evidence="6">
    <location>
        <begin position="787"/>
        <end position="807"/>
    </location>
</feature>
<evidence type="ECO:0000259" key="8">
    <source>
        <dbReference type="PROSITE" id="PS50261"/>
    </source>
</evidence>
<evidence type="ECO:0000256" key="2">
    <source>
        <dbReference type="ARBA" id="ARBA00022692"/>
    </source>
</evidence>
<evidence type="ECO:0000256" key="1">
    <source>
        <dbReference type="ARBA" id="ARBA00004141"/>
    </source>
</evidence>
<feature type="domain" description="GAIN-B" evidence="7">
    <location>
        <begin position="528"/>
        <end position="689"/>
    </location>
</feature>
<dbReference type="PANTHER" id="PTHR47767:SF1">
    <property type="entry name" value="ADHESION G PROTEIN-COUPLED RECEPTOR G7"/>
    <property type="match status" value="1"/>
</dbReference>
<dbReference type="SMART" id="SM00303">
    <property type="entry name" value="GPS"/>
    <property type="match status" value="1"/>
</dbReference>
<keyword evidence="3 6" id="KW-1133">Transmembrane helix</keyword>
<dbReference type="Pfam" id="PF01825">
    <property type="entry name" value="GPS"/>
    <property type="match status" value="1"/>
</dbReference>
<keyword evidence="9" id="KW-1185">Reference proteome</keyword>
<dbReference type="InterPro" id="IPR000832">
    <property type="entry name" value="GPCR_2_secretin-like"/>
</dbReference>
<dbReference type="InterPro" id="IPR057244">
    <property type="entry name" value="GAIN_B"/>
</dbReference>
<dbReference type="InterPro" id="IPR046338">
    <property type="entry name" value="GAIN_dom_sf"/>
</dbReference>
<dbReference type="Proteomes" id="UP000695000">
    <property type="component" value="Unplaced"/>
</dbReference>
<accession>A0ABM1MHU7</accession>
<sequence length="973" mass="112016">MEVLSACDENGFYKHGDSCFGIIFGESYDTPCPDGSYKYYNYTQLSNSENFWMPLKNRNGRYIYTSIDKFNGMEWLPMTRMNKDCIIKNLTDFEQVDCASKFNHMCINKSHFKMQTTSKKNVRLELKRDSKKERLILKVYSPEKLMRMLDDERKYAIYCYTNAKKNALKSLVNLKQVYNSSVNSQSKQIEQLLIYQIKPEDYPGQYWCKAYNLSESEINSNTLIAQKKEVGNEFSLKIRIINNICPESCNISTVSKHLENYGLYRVFSRIKKEIRVMDYQNNTVLLHITTKKNNDISDDYMKLMNASNEIPTEFKLDYIRSSEYCLPEMSSNTYWNLTSLGTKVAPRDLCLNPRGFPITRTCLGDFLYGAYWSDNLYQCNDRVSLNYKTEILYKIATANITSNVTETIKHITADSSDLTSVDFYFVARTLYDLSSKKDKDEQDKVVVNLIDTIDNIMAGKVEALKESQVHLNATDTILNAIENILMNDIVDEYLGDGDFLIRKDKFLVHVTKPFMSNISGIAVYSNGENEIFDKGEVVRMKLNQTFDDLTKVNLDLAVYAPLKLLENMIIDEEDKLNLTIITTIFYNDKLFNTVEETNSTTFGKVISVSIPNFGLFLEEPIPLLFRNKIGKEFDSECAYWDYGSNSPNKSGRWSSNGGNYMDSNDQEFSKCAFTHLTHFALLIMSQKLLVHEDQEWPHFEDYFGDIEDHDSALNIITIIGCALSLFGISGIFLTAVCFRKWRQKAGTKILLQLSITISLEIVVVHIADSKYLPNATWGCNAVGICLHYVVLSKFSWMFVSAILQYIRFVKVFAVLPPRIVLKAMIFGWCIPLLPVTLVVSFMPNNYNLGVQNFCYPTGLGLYLGIFAPIVLIVTANLIVFTLVMKNVLENRIEGCGKSRNMLKLQFYLAILLFFMLGIPWVFGILAEWLEHSILQLMFVYLFCLTATLQGFVLFIFYVLLDKDTRTMWKRIFK</sequence>
<feature type="transmembrane region" description="Helical" evidence="6">
    <location>
        <begin position="861"/>
        <end position="883"/>
    </location>
</feature>
<dbReference type="RefSeq" id="XP_017774147.1">
    <property type="nucleotide sequence ID" value="XM_017918658.1"/>
</dbReference>
<name>A0ABM1MHU7_NICVS</name>
<dbReference type="Gene3D" id="1.20.1070.10">
    <property type="entry name" value="Rhodopsin 7-helix transmembrane proteins"/>
    <property type="match status" value="1"/>
</dbReference>
<reference evidence="10" key="1">
    <citation type="submission" date="2025-08" db="UniProtKB">
        <authorList>
            <consortium name="RefSeq"/>
        </authorList>
    </citation>
    <scope>IDENTIFICATION</scope>
    <source>
        <tissue evidence="10">Whole Larva</tissue>
    </source>
</reference>
<dbReference type="Gene3D" id="2.60.220.50">
    <property type="match status" value="1"/>
</dbReference>
<dbReference type="PRINTS" id="PR00249">
    <property type="entry name" value="GPCRSECRETIN"/>
</dbReference>
<dbReference type="SUPFAM" id="SSF81321">
    <property type="entry name" value="Family A G protein-coupled receptor-like"/>
    <property type="match status" value="1"/>
</dbReference>
<evidence type="ECO:0000256" key="4">
    <source>
        <dbReference type="ARBA" id="ARBA00023136"/>
    </source>
</evidence>